<dbReference type="EMBL" id="MIKE01000022">
    <property type="protein sequence ID" value="OHT45725.1"/>
    <property type="molecule type" value="Genomic_DNA"/>
</dbReference>
<organism evidence="4 6">
    <name type="scientific">Flavobacterium tructae</name>
    <dbReference type="NCBI Taxonomy" id="1114873"/>
    <lineage>
        <taxon>Bacteria</taxon>
        <taxon>Pseudomonadati</taxon>
        <taxon>Bacteroidota</taxon>
        <taxon>Flavobacteriia</taxon>
        <taxon>Flavobacteriales</taxon>
        <taxon>Flavobacteriaceae</taxon>
        <taxon>Flavobacterium</taxon>
    </lineage>
</organism>
<keyword evidence="7" id="KW-1185">Reference proteome</keyword>
<dbReference type="OrthoDB" id="5491447at2"/>
<protein>
    <submittedName>
        <fullName evidence="4">DUF4129 domain-containing protein</fullName>
    </submittedName>
</protein>
<feature type="domain" description="Protein-glutamine gamma-glutamyltransferase-like C-terminal" evidence="3">
    <location>
        <begin position="182"/>
        <end position="246"/>
    </location>
</feature>
<reference evidence="5 7" key="3">
    <citation type="submission" date="2016-11" db="EMBL/GenBank/DDBJ databases">
        <title>Whole genomes of Flavobacteriaceae.</title>
        <authorList>
            <person name="Stine C."/>
            <person name="Li C."/>
            <person name="Tadesse D."/>
        </authorList>
    </citation>
    <scope>NUCLEOTIDE SEQUENCE [LARGE SCALE GENOMIC DNA]</scope>
    <source>
        <strain evidence="5 7">ATCC BAA-2541</strain>
    </source>
</reference>
<evidence type="ECO:0000313" key="4">
    <source>
        <dbReference type="EMBL" id="OHT45725.1"/>
    </source>
</evidence>
<gene>
    <name evidence="5" type="ORF">B0A71_15820</name>
    <name evidence="4" type="ORF">BHE19_07795</name>
</gene>
<dbReference type="STRING" id="1278819.BHE19_07795"/>
<feature type="chain" id="PRO_5010334787" evidence="2">
    <location>
        <begin position="21"/>
        <end position="258"/>
    </location>
</feature>
<keyword evidence="1" id="KW-0472">Membrane</keyword>
<evidence type="ECO:0000313" key="6">
    <source>
        <dbReference type="Proteomes" id="UP000180252"/>
    </source>
</evidence>
<dbReference type="RefSeq" id="WP_070906996.1">
    <property type="nucleotide sequence ID" value="NZ_MIKE01000022.1"/>
</dbReference>
<reference evidence="4" key="2">
    <citation type="submission" date="2016-09" db="EMBL/GenBank/DDBJ databases">
        <authorList>
            <person name="Capua I."/>
            <person name="De Benedictis P."/>
            <person name="Joannis T."/>
            <person name="Lombin L.H."/>
            <person name="Cattoli G."/>
        </authorList>
    </citation>
    <scope>NUCLEOTIDE SEQUENCE [LARGE SCALE GENOMIC DNA]</scope>
    <source>
        <strain evidence="4">MSU</strain>
    </source>
</reference>
<dbReference type="InterPro" id="IPR025403">
    <property type="entry name" value="TgpA-like_C"/>
</dbReference>
<evidence type="ECO:0000313" key="7">
    <source>
        <dbReference type="Proteomes" id="UP000198319"/>
    </source>
</evidence>
<evidence type="ECO:0000256" key="2">
    <source>
        <dbReference type="SAM" id="SignalP"/>
    </source>
</evidence>
<proteinExistence type="predicted"/>
<evidence type="ECO:0000259" key="3">
    <source>
        <dbReference type="Pfam" id="PF13559"/>
    </source>
</evidence>
<feature type="signal peptide" evidence="2">
    <location>
        <begin position="1"/>
        <end position="20"/>
    </location>
</feature>
<dbReference type="Proteomes" id="UP000198319">
    <property type="component" value="Unassembled WGS sequence"/>
</dbReference>
<accession>A0A1S1J8G2</accession>
<keyword evidence="2" id="KW-0732">Signal</keyword>
<dbReference type="Proteomes" id="UP000180252">
    <property type="component" value="Unassembled WGS sequence"/>
</dbReference>
<keyword evidence="1" id="KW-1133">Transmembrane helix</keyword>
<comment type="caution">
    <text evidence="4">The sequence shown here is derived from an EMBL/GenBank/DDBJ whole genome shotgun (WGS) entry which is preliminary data.</text>
</comment>
<sequence length="258" mass="30750">MNKIFLFLLSFFIFSGIVQAQDTLATAEPPKITAVKYTEKDIRIDSDTIKIKTFSKNFKKKYSGSSFVYEFKAPEKGLWQRFKEWLASVFSDWFDFETPESSINFVSVLIKVLAVLIIIFVIYLIVKAIINKEGQWIFGKNAKKKNIIYSEIEKNIHLLDFDKLIKESIQSGEKRAAVRYYYLWLLKVMAQNHYIEWDIEKTNSDYLYELQKPTHKEEFTYLSYLYNYIWYGEFEIDEITFRKAENRFKNALKTFSNE</sequence>
<dbReference type="AlphaFoldDB" id="A0A1S1J8G2"/>
<dbReference type="EMBL" id="MUHG01000023">
    <property type="protein sequence ID" value="OXB18384.1"/>
    <property type="molecule type" value="Genomic_DNA"/>
</dbReference>
<evidence type="ECO:0000313" key="5">
    <source>
        <dbReference type="EMBL" id="OXB18384.1"/>
    </source>
</evidence>
<evidence type="ECO:0000256" key="1">
    <source>
        <dbReference type="SAM" id="Phobius"/>
    </source>
</evidence>
<dbReference type="Pfam" id="PF13559">
    <property type="entry name" value="DUF4129"/>
    <property type="match status" value="1"/>
</dbReference>
<reference evidence="6" key="1">
    <citation type="submission" date="2016-09" db="EMBL/GenBank/DDBJ databases">
        <authorList>
            <person name="Chen S."/>
            <person name="Walker E."/>
        </authorList>
    </citation>
    <scope>NUCLEOTIDE SEQUENCE [LARGE SCALE GENOMIC DNA]</scope>
    <source>
        <strain evidence="6">MSU</strain>
    </source>
</reference>
<name>A0A1S1J8G2_9FLAO</name>
<keyword evidence="1" id="KW-0812">Transmembrane</keyword>
<feature type="transmembrane region" description="Helical" evidence="1">
    <location>
        <begin position="103"/>
        <end position="126"/>
    </location>
</feature>